<dbReference type="EMBL" id="WTYD01000002">
    <property type="protein sequence ID" value="MXO54675.1"/>
    <property type="molecule type" value="Genomic_DNA"/>
</dbReference>
<evidence type="ECO:0000313" key="2">
    <source>
        <dbReference type="EMBL" id="MXO54675.1"/>
    </source>
</evidence>
<name>A0A844Y980_9SPHN</name>
<dbReference type="InterPro" id="IPR049458">
    <property type="entry name" value="EpsG-like"/>
</dbReference>
<evidence type="ECO:0000256" key="1">
    <source>
        <dbReference type="SAM" id="Phobius"/>
    </source>
</evidence>
<dbReference type="AlphaFoldDB" id="A0A844Y980"/>
<dbReference type="RefSeq" id="WP_160661571.1">
    <property type="nucleotide sequence ID" value="NZ_BAABDV010000001.1"/>
</dbReference>
<feature type="transmembrane region" description="Helical" evidence="1">
    <location>
        <begin position="264"/>
        <end position="289"/>
    </location>
</feature>
<feature type="transmembrane region" description="Helical" evidence="1">
    <location>
        <begin position="310"/>
        <end position="330"/>
    </location>
</feature>
<keyword evidence="1" id="KW-0812">Transmembrane</keyword>
<gene>
    <name evidence="2" type="ORF">GRI47_11755</name>
</gene>
<proteinExistence type="predicted"/>
<keyword evidence="1" id="KW-1133">Transmembrane helix</keyword>
<keyword evidence="3" id="KW-1185">Reference proteome</keyword>
<organism evidence="2 3">
    <name type="scientific">Qipengyuania pelagi</name>
    <dbReference type="NCBI Taxonomy" id="994320"/>
    <lineage>
        <taxon>Bacteria</taxon>
        <taxon>Pseudomonadati</taxon>
        <taxon>Pseudomonadota</taxon>
        <taxon>Alphaproteobacteria</taxon>
        <taxon>Sphingomonadales</taxon>
        <taxon>Erythrobacteraceae</taxon>
        <taxon>Qipengyuania</taxon>
    </lineage>
</organism>
<comment type="caution">
    <text evidence="2">The sequence shown here is derived from an EMBL/GenBank/DDBJ whole genome shotgun (WGS) entry which is preliminary data.</text>
</comment>
<protein>
    <recommendedName>
        <fullName evidence="4">EpsG family protein</fullName>
    </recommendedName>
</protein>
<feature type="transmembrane region" description="Helical" evidence="1">
    <location>
        <begin position="189"/>
        <end position="206"/>
    </location>
</feature>
<sequence length="340" mass="38088">MTSASAQMVDVQKSPHLGSRELSALILVVAWGFLSYAAATRLFGLGRDYIEYLSFYQAVPVYLSTSTQRFELGFSFAAWLFRYVINVDYPWFAFAIIATSLGIKFFLFWKYLRYPLIGAVYYLVTFYPIHEYTQVRTALGLALGYLALHLAYERRFVRAVIAIAIGATFHASVVILLPMYLAATYGRKSFPALSVVSILILAVGLSDSLRSSAISFFSDINPLLAAYAQNREFNEISIFSLNNIGLLLAIFLGFFAGWQKESRYHSLFFVISIGAILVVIGLSGVPMVAQRVKEVLYVSTIFVAHRSVFSYRNIPAVMMLWLTGGLLFYLNLHSDVLGGY</sequence>
<evidence type="ECO:0008006" key="4">
    <source>
        <dbReference type="Google" id="ProtNLM"/>
    </source>
</evidence>
<accession>A0A844Y980</accession>
<feature type="transmembrane region" description="Helical" evidence="1">
    <location>
        <begin position="238"/>
        <end position="258"/>
    </location>
</feature>
<reference evidence="2 3" key="1">
    <citation type="submission" date="2019-12" db="EMBL/GenBank/DDBJ databases">
        <title>Genomic-based taxomic classification of the family Erythrobacteraceae.</title>
        <authorList>
            <person name="Xu L."/>
        </authorList>
    </citation>
    <scope>NUCLEOTIDE SEQUENCE [LARGE SCALE GENOMIC DNA]</scope>
    <source>
        <strain evidence="2 3">JCM 17468</strain>
    </source>
</reference>
<feature type="transmembrane region" description="Helical" evidence="1">
    <location>
        <begin position="89"/>
        <end position="107"/>
    </location>
</feature>
<dbReference type="Proteomes" id="UP000430272">
    <property type="component" value="Unassembled WGS sequence"/>
</dbReference>
<keyword evidence="1" id="KW-0472">Membrane</keyword>
<feature type="transmembrane region" description="Helical" evidence="1">
    <location>
        <begin position="159"/>
        <end position="183"/>
    </location>
</feature>
<dbReference type="Pfam" id="PF14897">
    <property type="entry name" value="EpsG"/>
    <property type="match status" value="1"/>
</dbReference>
<feature type="transmembrane region" description="Helical" evidence="1">
    <location>
        <begin position="21"/>
        <end position="39"/>
    </location>
</feature>
<evidence type="ECO:0000313" key="3">
    <source>
        <dbReference type="Proteomes" id="UP000430272"/>
    </source>
</evidence>
<dbReference type="OrthoDB" id="5373240at2"/>